<dbReference type="InterPro" id="IPR029061">
    <property type="entry name" value="THDP-binding"/>
</dbReference>
<evidence type="ECO:0000256" key="11">
    <source>
        <dbReference type="PIRSR" id="PIRSR605478-1"/>
    </source>
</evidence>
<feature type="binding site" evidence="12">
    <location>
        <position position="520"/>
    </location>
    <ligand>
        <name>substrate</name>
    </ligand>
</feature>
<evidence type="ECO:0000256" key="12">
    <source>
        <dbReference type="PIRSR" id="PIRSR605478-2"/>
    </source>
</evidence>
<evidence type="ECO:0000313" key="20">
    <source>
        <dbReference type="Proteomes" id="UP000076882"/>
    </source>
</evidence>
<proteinExistence type="inferred from homology"/>
<reference evidence="19 21" key="2">
    <citation type="submission" date="2016-08" db="EMBL/GenBank/DDBJ databases">
        <title>Genome sequencing of Lactobacillus plantarum JSA22, isolated from fermented soybean paste.</title>
        <authorList>
            <person name="Choi H.S."/>
        </authorList>
    </citation>
    <scope>NUCLEOTIDE SEQUENCE [LARGE SCALE GENOMIC DNA]</scope>
    <source>
        <strain evidence="19 21">JSA22</strain>
    </source>
</reference>
<feature type="binding site" evidence="14">
    <location>
        <position position="190"/>
    </location>
    <ligand>
        <name>Mg(2+)</name>
        <dbReference type="ChEBI" id="CHEBI:18420"/>
    </ligand>
</feature>
<dbReference type="Proteomes" id="UP000076882">
    <property type="component" value="Unassembled WGS sequence"/>
</dbReference>
<feature type="binding site" evidence="12">
    <location>
        <position position="28"/>
    </location>
    <ligand>
        <name>substrate</name>
    </ligand>
</feature>
<dbReference type="EMBL" id="LUXM01000018">
    <property type="protein sequence ID" value="KZU96789.1"/>
    <property type="molecule type" value="Genomic_DNA"/>
</dbReference>
<feature type="binding site" evidence="13">
    <location>
        <position position="437"/>
    </location>
    <ligand>
        <name>thiamine diphosphate</name>
        <dbReference type="ChEBI" id="CHEBI:58937"/>
    </ligand>
</feature>
<keyword evidence="7 14" id="KW-0460">Magnesium</keyword>
<evidence type="ECO:0000256" key="15">
    <source>
        <dbReference type="PIRSR" id="PIRSR605478-5"/>
    </source>
</evidence>
<dbReference type="FunFam" id="3.40.50.920:FF:000003">
    <property type="entry name" value="Transketolase"/>
    <property type="match status" value="1"/>
</dbReference>
<evidence type="ECO:0000313" key="19">
    <source>
        <dbReference type="EMBL" id="ODO63131.1"/>
    </source>
</evidence>
<comment type="caution">
    <text evidence="18">The sequence shown here is derived from an EMBL/GenBank/DDBJ whole genome shotgun (WGS) entry which is preliminary data.</text>
</comment>
<feature type="domain" description="Transketolase-like pyrimidine-binding" evidence="17">
    <location>
        <begin position="354"/>
        <end position="525"/>
    </location>
</feature>
<dbReference type="InterPro" id="IPR033247">
    <property type="entry name" value="Transketolase_fam"/>
</dbReference>
<dbReference type="GO" id="GO:0005829">
    <property type="term" value="C:cytosol"/>
    <property type="evidence" value="ECO:0007669"/>
    <property type="project" value="TreeGrafter"/>
</dbReference>
<dbReference type="AlphaFoldDB" id="A0A165E665"/>
<dbReference type="InterPro" id="IPR049557">
    <property type="entry name" value="Transketolase_CS"/>
</dbReference>
<feature type="binding site" evidence="13">
    <location>
        <position position="188"/>
    </location>
    <ligand>
        <name>thiamine diphosphate</name>
        <dbReference type="ChEBI" id="CHEBI:58937"/>
    </ligand>
</feature>
<dbReference type="InterPro" id="IPR005475">
    <property type="entry name" value="Transketolase-like_Pyr-bd"/>
</dbReference>
<evidence type="ECO:0000313" key="18">
    <source>
        <dbReference type="EMBL" id="KZU96789.1"/>
    </source>
</evidence>
<comment type="subunit">
    <text evidence="2 16">Homodimer.</text>
</comment>
<feature type="binding site" evidence="12">
    <location>
        <position position="384"/>
    </location>
    <ligand>
        <name>substrate</name>
    </ligand>
</feature>
<dbReference type="SUPFAM" id="SSF52518">
    <property type="entry name" value="Thiamin diphosphate-binding fold (THDP-binding)"/>
    <property type="match status" value="2"/>
</dbReference>
<dbReference type="PANTHER" id="PTHR43522">
    <property type="entry name" value="TRANSKETOLASE"/>
    <property type="match status" value="1"/>
</dbReference>
<feature type="binding site" evidence="13">
    <location>
        <begin position="117"/>
        <end position="119"/>
    </location>
    <ligand>
        <name>thiamine diphosphate</name>
        <dbReference type="ChEBI" id="CHEBI:58937"/>
    </ligand>
</feature>
<comment type="cofactor">
    <cofactor evidence="14">
        <name>Mg(2+)</name>
        <dbReference type="ChEBI" id="CHEBI:18420"/>
    </cofactor>
    <text evidence="14">Binds 1 Mg(2+) ion per subunit. Can also utilize other divalent metal cations, such as Ca(2+), Mn(2+) and Co(2+).</text>
</comment>
<dbReference type="PROSITE" id="PS00802">
    <property type="entry name" value="TRANSKETOLASE_2"/>
    <property type="match status" value="1"/>
</dbReference>
<dbReference type="SMR" id="A0A165E665"/>
<name>A0A165E665_LACPN</name>
<feature type="binding site" evidence="12">
    <location>
        <position position="469"/>
    </location>
    <ligand>
        <name>substrate</name>
    </ligand>
</feature>
<evidence type="ECO:0000259" key="17">
    <source>
        <dbReference type="SMART" id="SM00861"/>
    </source>
</evidence>
<evidence type="ECO:0000256" key="5">
    <source>
        <dbReference type="ARBA" id="ARBA00022679"/>
    </source>
</evidence>
<keyword evidence="16" id="KW-0106">Calcium</keyword>
<protein>
    <recommendedName>
        <fullName evidence="4 10">Transketolase</fullName>
        <ecNumber evidence="3 10">2.2.1.1</ecNumber>
    </recommendedName>
</protein>
<dbReference type="Gene3D" id="3.40.50.920">
    <property type="match status" value="1"/>
</dbReference>
<dbReference type="Pfam" id="PF00456">
    <property type="entry name" value="Transketolase_N"/>
    <property type="match status" value="1"/>
</dbReference>
<organism evidence="18 20">
    <name type="scientific">Lactiplantibacillus plantarum</name>
    <name type="common">Lactobacillus plantarum</name>
    <dbReference type="NCBI Taxonomy" id="1590"/>
    <lineage>
        <taxon>Bacteria</taxon>
        <taxon>Bacillati</taxon>
        <taxon>Bacillota</taxon>
        <taxon>Bacilli</taxon>
        <taxon>Lactobacillales</taxon>
        <taxon>Lactobacillaceae</taxon>
        <taxon>Lactiplantibacillus</taxon>
    </lineage>
</organism>
<feature type="binding site" evidence="13">
    <location>
        <position position="69"/>
    </location>
    <ligand>
        <name>thiamine diphosphate</name>
        <dbReference type="ChEBI" id="CHEBI:58937"/>
    </ligand>
</feature>
<dbReference type="Proteomes" id="UP000094892">
    <property type="component" value="Unassembled WGS sequence"/>
</dbReference>
<dbReference type="PROSITE" id="PS00801">
    <property type="entry name" value="TRANSKETOLASE_1"/>
    <property type="match status" value="1"/>
</dbReference>
<dbReference type="InterPro" id="IPR009014">
    <property type="entry name" value="Transketo_C/PFOR_II"/>
</dbReference>
<dbReference type="GO" id="GO:0004802">
    <property type="term" value="F:transketolase activity"/>
    <property type="evidence" value="ECO:0007669"/>
    <property type="project" value="UniProtKB-UniRule"/>
</dbReference>
<feature type="active site" description="Proton donor" evidence="11">
    <location>
        <position position="411"/>
    </location>
</feature>
<dbReference type="CDD" id="cd02012">
    <property type="entry name" value="TPP_TK"/>
    <property type="match status" value="1"/>
</dbReference>
<evidence type="ECO:0000256" key="2">
    <source>
        <dbReference type="ARBA" id="ARBA00011738"/>
    </source>
</evidence>
<dbReference type="RefSeq" id="WP_011102213.1">
    <property type="nucleotide sequence ID" value="NZ_AP028145.1"/>
</dbReference>
<dbReference type="PATRIC" id="fig|1590.144.peg.3050"/>
<dbReference type="InterPro" id="IPR005474">
    <property type="entry name" value="Transketolase_N"/>
</dbReference>
<dbReference type="InterPro" id="IPR055152">
    <property type="entry name" value="Transketolase-like_C_2"/>
</dbReference>
<feature type="binding site" evidence="12">
    <location>
        <position position="461"/>
    </location>
    <ligand>
        <name>substrate</name>
    </ligand>
</feature>
<dbReference type="FunFam" id="3.40.50.970:FF:000004">
    <property type="entry name" value="Transketolase"/>
    <property type="match status" value="1"/>
</dbReference>
<evidence type="ECO:0000256" key="6">
    <source>
        <dbReference type="ARBA" id="ARBA00022723"/>
    </source>
</evidence>
<dbReference type="SMART" id="SM00861">
    <property type="entry name" value="Transket_pyr"/>
    <property type="match status" value="1"/>
</dbReference>
<dbReference type="NCBIfam" id="TIGR00232">
    <property type="entry name" value="tktlase_bact"/>
    <property type="match status" value="1"/>
</dbReference>
<evidence type="ECO:0000256" key="3">
    <source>
        <dbReference type="ARBA" id="ARBA00013152"/>
    </source>
</evidence>
<accession>A0A165E665</accession>
<comment type="catalytic activity">
    <reaction evidence="9 16">
        <text>D-sedoheptulose 7-phosphate + D-glyceraldehyde 3-phosphate = aldehydo-D-ribose 5-phosphate + D-xylulose 5-phosphate</text>
        <dbReference type="Rhea" id="RHEA:10508"/>
        <dbReference type="ChEBI" id="CHEBI:57483"/>
        <dbReference type="ChEBI" id="CHEBI:57737"/>
        <dbReference type="ChEBI" id="CHEBI:58273"/>
        <dbReference type="ChEBI" id="CHEBI:59776"/>
        <dbReference type="EC" id="2.2.1.1"/>
    </reaction>
</comment>
<dbReference type="FunFam" id="3.40.50.970:FF:000003">
    <property type="entry name" value="Transketolase"/>
    <property type="match status" value="1"/>
</dbReference>
<feature type="binding site" evidence="13">
    <location>
        <position position="159"/>
    </location>
    <ligand>
        <name>thiamine diphosphate</name>
        <dbReference type="ChEBI" id="CHEBI:58937"/>
    </ligand>
</feature>
<evidence type="ECO:0000256" key="13">
    <source>
        <dbReference type="PIRSR" id="PIRSR605478-3"/>
    </source>
</evidence>
<keyword evidence="6 14" id="KW-0479">Metal-binding</keyword>
<evidence type="ECO:0000256" key="7">
    <source>
        <dbReference type="ARBA" id="ARBA00022842"/>
    </source>
</evidence>
<keyword evidence="5 16" id="KW-0808">Transferase</keyword>
<feature type="site" description="Important for catalytic activity" evidence="15">
    <location>
        <position position="28"/>
    </location>
</feature>
<evidence type="ECO:0000256" key="10">
    <source>
        <dbReference type="NCBIfam" id="TIGR00232"/>
    </source>
</evidence>
<feature type="site" description="Important for catalytic activity" evidence="15">
    <location>
        <position position="263"/>
    </location>
</feature>
<keyword evidence="8 13" id="KW-0786">Thiamine pyrophosphate</keyword>
<comment type="function">
    <text evidence="16">Catalyzes the transfer of a two-carbon ketol group from a ketose donor to an aldose acceptor, via a covalent intermediate with the cofactor thiamine pyrophosphate.</text>
</comment>
<evidence type="ECO:0000256" key="14">
    <source>
        <dbReference type="PIRSR" id="PIRSR605478-4"/>
    </source>
</evidence>
<feature type="binding site" evidence="12">
    <location>
        <position position="473"/>
    </location>
    <ligand>
        <name>substrate</name>
    </ligand>
</feature>
<comment type="cofactor">
    <cofactor evidence="13">
        <name>thiamine diphosphate</name>
        <dbReference type="ChEBI" id="CHEBI:58937"/>
    </cofactor>
    <text evidence="13">Binds 1 thiamine pyrophosphate per subunit. During the reaction, the substrate forms a covalent intermediate with the cofactor.</text>
</comment>
<dbReference type="EMBL" id="MCOL01000001">
    <property type="protein sequence ID" value="ODO63131.1"/>
    <property type="molecule type" value="Genomic_DNA"/>
</dbReference>
<dbReference type="Pfam" id="PF22613">
    <property type="entry name" value="Transketolase_C_1"/>
    <property type="match status" value="1"/>
</dbReference>
<dbReference type="Pfam" id="PF02779">
    <property type="entry name" value="Transket_pyr"/>
    <property type="match status" value="1"/>
</dbReference>
<dbReference type="CDD" id="cd07033">
    <property type="entry name" value="TPP_PYR_DXS_TK_like"/>
    <property type="match status" value="1"/>
</dbReference>
<feature type="binding site" evidence="14">
    <location>
        <position position="188"/>
    </location>
    <ligand>
        <name>Mg(2+)</name>
        <dbReference type="ChEBI" id="CHEBI:18420"/>
    </ligand>
</feature>
<sequence length="665" mass="71951">MFDKVDELGVNTIRTLSIEAIQKANSGHPGLPMGAAPMAYVLWTKHLNINPKTHMNWVNRDRFILSAGHGSAMLYSLLHLAGYDVSIDDLKHFRQWDSRTPGHPEYGHTDGVEVTTGPLGQGFGMAVGMAMAEAHLAAQYNRPNFPIVDHYTYTIVGDGDLMEGISHEAGSLAGHLKLGKLIALYDSNGISLDGKTSQAFTENVGDRFTAYGWQHLVVEDGNDLDAIDAAIELAKKTTDRPSLIEVKTVIGYGAPKQGTNAVHGNPIGADGIKAAEKVYGWNYSDFEVPSAVSDRFEVTIQENGARAEQQWKRLFEEYEAKYPDQAQSFKQAFNGQFSDDLKSTLPHYQLTDALASRAASAKAINAAAKVIPSLWGGAADLSSSNKTMIAETSDFQPESYDGRNIWFGVREFGMAAAMNGIVLHGGTRVFGGTFFVFTDYLRAAVRLSALQHAPVIYVLTHDSIAVGEDGPTHEPIEQLASLRCMPNVQVIRPADGNETSAAWEQALKTTDKPTVLVLSRQALKTLPVSVDTAFAGVEKGGYVVSAAQKEIPDGLLIATGSEVNLALEAKAQLAKHNQDVAVVSIPSFDRFAQQSPEYRASVLPSAVTRRVTIEAGSTFGWDQYAGDHGAKIGVDRFGTSAPGDLVLDKYGFNVTNVVNTYLKLK</sequence>
<dbReference type="EC" id="2.2.1.1" evidence="3 10"/>
<comment type="cofactor">
    <cofactor evidence="16">
        <name>Mg(2+)</name>
        <dbReference type="ChEBI" id="CHEBI:18420"/>
    </cofactor>
    <cofactor evidence="16">
        <name>Ca(2+)</name>
        <dbReference type="ChEBI" id="CHEBI:29108"/>
    </cofactor>
    <cofactor evidence="16">
        <name>Mn(2+)</name>
        <dbReference type="ChEBI" id="CHEBI:29035"/>
    </cofactor>
    <cofactor evidence="16">
        <name>Co(2+)</name>
        <dbReference type="ChEBI" id="CHEBI:48828"/>
    </cofactor>
    <text evidence="16">Binds 1 Mg(2+) ion per subunit. Can also utilize other divalent metal cations, such as Ca(2+), Mn(2+) and Co(2+).</text>
</comment>
<gene>
    <name evidence="18" type="ORF">Lp19_0765</name>
    <name evidence="19" type="ORF">LPJSA22_03153</name>
</gene>
<evidence type="ECO:0000256" key="8">
    <source>
        <dbReference type="ARBA" id="ARBA00023052"/>
    </source>
</evidence>
<feature type="binding site" evidence="13">
    <location>
        <position position="263"/>
    </location>
    <ligand>
        <name>thiamine diphosphate</name>
        <dbReference type="ChEBI" id="CHEBI:58937"/>
    </ligand>
</feature>
<evidence type="ECO:0000256" key="16">
    <source>
        <dbReference type="RuleBase" id="RU004996"/>
    </source>
</evidence>
<feature type="binding site" evidence="12">
    <location>
        <position position="357"/>
    </location>
    <ligand>
        <name>substrate</name>
    </ligand>
</feature>
<dbReference type="GO" id="GO:0006098">
    <property type="term" value="P:pentose-phosphate shunt"/>
    <property type="evidence" value="ECO:0007669"/>
    <property type="project" value="TreeGrafter"/>
</dbReference>
<dbReference type="InterPro" id="IPR005478">
    <property type="entry name" value="Transketolase_bac-like"/>
</dbReference>
<feature type="binding site" evidence="14">
    <location>
        <position position="158"/>
    </location>
    <ligand>
        <name>Mg(2+)</name>
        <dbReference type="ChEBI" id="CHEBI:18420"/>
    </ligand>
</feature>
<dbReference type="InterPro" id="IPR020826">
    <property type="entry name" value="Transketolase_BS"/>
</dbReference>
<dbReference type="GO" id="GO:0046872">
    <property type="term" value="F:metal ion binding"/>
    <property type="evidence" value="ECO:0007669"/>
    <property type="project" value="UniProtKB-KW"/>
</dbReference>
<evidence type="ECO:0000313" key="21">
    <source>
        <dbReference type="Proteomes" id="UP000094892"/>
    </source>
</evidence>
<dbReference type="Gene3D" id="3.40.50.970">
    <property type="match status" value="2"/>
</dbReference>
<evidence type="ECO:0000256" key="1">
    <source>
        <dbReference type="ARBA" id="ARBA00007131"/>
    </source>
</evidence>
<dbReference type="PANTHER" id="PTHR43522:SF2">
    <property type="entry name" value="TRANSKETOLASE 1-RELATED"/>
    <property type="match status" value="1"/>
</dbReference>
<dbReference type="KEGG" id="lpb:SH83_14675"/>
<comment type="similarity">
    <text evidence="1 16">Belongs to the transketolase family.</text>
</comment>
<evidence type="ECO:0000256" key="4">
    <source>
        <dbReference type="ARBA" id="ARBA00016662"/>
    </source>
</evidence>
<dbReference type="SUPFAM" id="SSF52922">
    <property type="entry name" value="TK C-terminal domain-like"/>
    <property type="match status" value="1"/>
</dbReference>
<feature type="binding site" evidence="12">
    <location>
        <position position="263"/>
    </location>
    <ligand>
        <name>substrate</name>
    </ligand>
</feature>
<reference evidence="18 20" key="1">
    <citation type="submission" date="2016-03" db="EMBL/GenBank/DDBJ databases">
        <title>Comparative genomics of 54 Lactobacillus plantarum strains reveals genomic uncoupling from niche constraints.</title>
        <authorList>
            <person name="Martino M.E."/>
        </authorList>
    </citation>
    <scope>NUCLEOTIDE SEQUENCE [LARGE SCALE GENOMIC DNA]</scope>
    <source>
        <strain evidence="18 20">19.1</strain>
    </source>
</reference>
<evidence type="ECO:0000256" key="9">
    <source>
        <dbReference type="ARBA" id="ARBA00049473"/>
    </source>
</evidence>